<keyword evidence="3" id="KW-1185">Reference proteome</keyword>
<feature type="region of interest" description="Disordered" evidence="1">
    <location>
        <begin position="37"/>
        <end position="124"/>
    </location>
</feature>
<dbReference type="InParanoid" id="H0XL11"/>
<evidence type="ECO:0000313" key="3">
    <source>
        <dbReference type="Proteomes" id="UP000005225"/>
    </source>
</evidence>
<evidence type="ECO:0000256" key="1">
    <source>
        <dbReference type="SAM" id="MobiDB-lite"/>
    </source>
</evidence>
<dbReference type="GeneTree" id="ENSGT00940000157966"/>
<dbReference type="STRING" id="30611.ENSOGAP00000016801"/>
<feature type="compositionally biased region" description="Low complexity" evidence="1">
    <location>
        <begin position="37"/>
        <end position="52"/>
    </location>
</feature>
<proteinExistence type="predicted"/>
<evidence type="ECO:0000313" key="2">
    <source>
        <dbReference type="Ensembl" id="ENSOGAP00000016801.1"/>
    </source>
</evidence>
<reference evidence="2" key="3">
    <citation type="submission" date="2025-09" db="UniProtKB">
        <authorList>
            <consortium name="Ensembl"/>
        </authorList>
    </citation>
    <scope>IDENTIFICATION</scope>
</reference>
<sequence>QSGVQGCGPRPESGSLRRSRAAAVLRGRLRATCRLPAPGSAALGAASTARQALGRSSARRLEPRVPIAPRAPLAPEGAGWGHGALPGGPRRRAGDERDAAGPAPMGAAELSGPGPSDGPEGATEKVEVELAGPADAEPGVPPEPPEGGWGWLVMLAAMWCNGSVFGIQNSCGLLFVSMLETFGSKDDDKMVFKTVQSLTILCQCQVTFF</sequence>
<feature type="region of interest" description="Disordered" evidence="1">
    <location>
        <begin position="1"/>
        <end position="21"/>
    </location>
</feature>
<dbReference type="EMBL" id="AAQR03003828">
    <property type="status" value="NOT_ANNOTATED_CDS"/>
    <property type="molecule type" value="Genomic_DNA"/>
</dbReference>
<reference evidence="2" key="2">
    <citation type="submission" date="2025-08" db="UniProtKB">
        <authorList>
            <consortium name="Ensembl"/>
        </authorList>
    </citation>
    <scope>IDENTIFICATION</scope>
</reference>
<protein>
    <submittedName>
        <fullName evidence="2">Uncharacterized protein</fullName>
    </submittedName>
</protein>
<dbReference type="HOGENOM" id="CLU_114363_0_0_1"/>
<dbReference type="AlphaFoldDB" id="H0XL11"/>
<dbReference type="EMBL" id="AAQR03003829">
    <property type="status" value="NOT_ANNOTATED_CDS"/>
    <property type="molecule type" value="Genomic_DNA"/>
</dbReference>
<accession>H0XL11</accession>
<reference evidence="3" key="1">
    <citation type="submission" date="2011-03" db="EMBL/GenBank/DDBJ databases">
        <title>Version 3 of the genome sequence of Otolemur garnettii (Bushbaby).</title>
        <authorList>
            <consortium name="The Broad Institute Genome Sequencing Platform"/>
            <person name="Di Palma F."/>
            <person name="Johnson J."/>
            <person name="Lander E.S."/>
            <person name="Lindblad-Toh K."/>
            <person name="Jaffe D.B."/>
            <person name="Gnerre S."/>
            <person name="MacCallum I."/>
            <person name="Przybylski D."/>
            <person name="Ribeiro F.J."/>
            <person name="Burton J.N."/>
            <person name="Walker B.J."/>
            <person name="Sharpe T."/>
            <person name="Hall G."/>
        </authorList>
    </citation>
    <scope>NUCLEOTIDE SEQUENCE [LARGE SCALE GENOMIC DNA]</scope>
</reference>
<dbReference type="eggNOG" id="KOG2504">
    <property type="taxonomic scope" value="Eukaryota"/>
</dbReference>
<name>H0XL11_OTOGA</name>
<dbReference type="Ensembl" id="ENSOGAT00000034326.1">
    <property type="protein sequence ID" value="ENSOGAP00000016801.1"/>
    <property type="gene ID" value="ENSOGAG00000024994.1"/>
</dbReference>
<organism evidence="2 3">
    <name type="scientific">Otolemur garnettii</name>
    <name type="common">Small-eared galago</name>
    <name type="synonym">Garnett's greater bushbaby</name>
    <dbReference type="NCBI Taxonomy" id="30611"/>
    <lineage>
        <taxon>Eukaryota</taxon>
        <taxon>Metazoa</taxon>
        <taxon>Chordata</taxon>
        <taxon>Craniata</taxon>
        <taxon>Vertebrata</taxon>
        <taxon>Euteleostomi</taxon>
        <taxon>Mammalia</taxon>
        <taxon>Eutheria</taxon>
        <taxon>Euarchontoglires</taxon>
        <taxon>Primates</taxon>
        <taxon>Strepsirrhini</taxon>
        <taxon>Lorisiformes</taxon>
        <taxon>Galagidae</taxon>
        <taxon>Otolemur</taxon>
    </lineage>
</organism>
<dbReference type="Proteomes" id="UP000005225">
    <property type="component" value="Unassembled WGS sequence"/>
</dbReference>